<feature type="compositionally biased region" description="Low complexity" evidence="2">
    <location>
        <begin position="494"/>
        <end position="507"/>
    </location>
</feature>
<reference evidence="4" key="1">
    <citation type="submission" date="2015-06" db="EMBL/GenBank/DDBJ databases">
        <authorList>
            <person name="Hoefler B.C."/>
            <person name="Straight P.D."/>
        </authorList>
    </citation>
    <scope>NUCLEOTIDE SEQUENCE</scope>
</reference>
<feature type="compositionally biased region" description="Basic and acidic residues" evidence="2">
    <location>
        <begin position="1243"/>
        <end position="1254"/>
    </location>
</feature>
<dbReference type="InterPro" id="IPR059089">
    <property type="entry name" value="Kazrin_N"/>
</dbReference>
<dbReference type="CDD" id="cd09567">
    <property type="entry name" value="SAM_kazrin_repeat2"/>
    <property type="match status" value="1"/>
</dbReference>
<feature type="region of interest" description="Disordered" evidence="2">
    <location>
        <begin position="291"/>
        <end position="326"/>
    </location>
</feature>
<dbReference type="CDD" id="cd09564">
    <property type="entry name" value="SAM_kazrin_repeat1"/>
    <property type="match status" value="1"/>
</dbReference>
<feature type="compositionally biased region" description="Polar residues" evidence="2">
    <location>
        <begin position="305"/>
        <end position="324"/>
    </location>
</feature>
<feature type="compositionally biased region" description="Polar residues" evidence="2">
    <location>
        <begin position="2760"/>
        <end position="2773"/>
    </location>
</feature>
<dbReference type="PROSITE" id="PS50105">
    <property type="entry name" value="SAM_DOMAIN"/>
    <property type="match status" value="2"/>
</dbReference>
<feature type="compositionally biased region" description="Low complexity" evidence="2">
    <location>
        <begin position="984"/>
        <end position="1010"/>
    </location>
</feature>
<feature type="region of interest" description="Disordered" evidence="2">
    <location>
        <begin position="483"/>
        <end position="547"/>
    </location>
</feature>
<dbReference type="InterPro" id="IPR037615">
    <property type="entry name" value="Kazrin_SAM_rpt_2"/>
</dbReference>
<feature type="compositionally biased region" description="Polar residues" evidence="2">
    <location>
        <begin position="1"/>
        <end position="10"/>
    </location>
</feature>
<feature type="compositionally biased region" description="Acidic residues" evidence="2">
    <location>
        <begin position="1831"/>
        <end position="1846"/>
    </location>
</feature>
<dbReference type="SUPFAM" id="SSF47769">
    <property type="entry name" value="SAM/Pointed domain"/>
    <property type="match status" value="2"/>
</dbReference>
<dbReference type="Pfam" id="PF07647">
    <property type="entry name" value="SAM_2"/>
    <property type="match status" value="1"/>
</dbReference>
<dbReference type="InterPro" id="IPR001660">
    <property type="entry name" value="SAM"/>
</dbReference>
<evidence type="ECO:0000313" key="4">
    <source>
        <dbReference type="EMBL" id="JAI41836.1"/>
    </source>
</evidence>
<dbReference type="PANTHER" id="PTHR12776">
    <property type="entry name" value="KAZRIN-RELATED"/>
    <property type="match status" value="1"/>
</dbReference>
<feature type="compositionally biased region" description="Polar residues" evidence="2">
    <location>
        <begin position="2600"/>
        <end position="2628"/>
    </location>
</feature>
<feature type="region of interest" description="Disordered" evidence="2">
    <location>
        <begin position="981"/>
        <end position="1065"/>
    </location>
</feature>
<feature type="region of interest" description="Disordered" evidence="2">
    <location>
        <begin position="2575"/>
        <end position="2628"/>
    </location>
</feature>
<organism evidence="4">
    <name type="scientific">Bactrocera latifrons</name>
    <name type="common">Malaysian fruit fly</name>
    <name type="synonym">Chaetodacus latifrons</name>
    <dbReference type="NCBI Taxonomy" id="174628"/>
    <lineage>
        <taxon>Eukaryota</taxon>
        <taxon>Metazoa</taxon>
        <taxon>Ecdysozoa</taxon>
        <taxon>Arthropoda</taxon>
        <taxon>Hexapoda</taxon>
        <taxon>Insecta</taxon>
        <taxon>Pterygota</taxon>
        <taxon>Neoptera</taxon>
        <taxon>Endopterygota</taxon>
        <taxon>Diptera</taxon>
        <taxon>Brachycera</taxon>
        <taxon>Muscomorpha</taxon>
        <taxon>Tephritoidea</taxon>
        <taxon>Tephritidae</taxon>
        <taxon>Bactrocera</taxon>
        <taxon>Bactrocera</taxon>
    </lineage>
</organism>
<feature type="region of interest" description="Disordered" evidence="2">
    <location>
        <begin position="2292"/>
        <end position="2318"/>
    </location>
</feature>
<dbReference type="InterPro" id="IPR037613">
    <property type="entry name" value="Kazrin_SAM_rpt_1"/>
</dbReference>
<dbReference type="Pfam" id="PF25986">
    <property type="entry name" value="Kazrin"/>
    <property type="match status" value="1"/>
</dbReference>
<feature type="region of interest" description="Disordered" evidence="2">
    <location>
        <begin position="1"/>
        <end position="30"/>
    </location>
</feature>
<feature type="compositionally biased region" description="Basic and acidic residues" evidence="2">
    <location>
        <begin position="1791"/>
        <end position="1800"/>
    </location>
</feature>
<feature type="region of interest" description="Disordered" evidence="2">
    <location>
        <begin position="2758"/>
        <end position="2781"/>
    </location>
</feature>
<feature type="region of interest" description="Disordered" evidence="2">
    <location>
        <begin position="1774"/>
        <end position="1805"/>
    </location>
</feature>
<feature type="coiled-coil region" evidence="1">
    <location>
        <begin position="327"/>
        <end position="453"/>
    </location>
</feature>
<evidence type="ECO:0000256" key="1">
    <source>
        <dbReference type="SAM" id="Coils"/>
    </source>
</evidence>
<gene>
    <name evidence="4" type="primary">kazna_0</name>
    <name evidence="4" type="ORF">c0_g3_i1</name>
</gene>
<feature type="compositionally biased region" description="Polar residues" evidence="2">
    <location>
        <begin position="516"/>
        <end position="528"/>
    </location>
</feature>
<protein>
    <submittedName>
        <fullName evidence="4">Kazrin-A</fullName>
    </submittedName>
</protein>
<feature type="compositionally biased region" description="Polar residues" evidence="2">
    <location>
        <begin position="2467"/>
        <end position="2486"/>
    </location>
</feature>
<feature type="region of interest" description="Disordered" evidence="2">
    <location>
        <begin position="1324"/>
        <end position="1344"/>
    </location>
</feature>
<dbReference type="Pfam" id="PF00536">
    <property type="entry name" value="SAM_1"/>
    <property type="match status" value="2"/>
</dbReference>
<dbReference type="PANTHER" id="PTHR12776:SF1">
    <property type="entry name" value="KAZRIN"/>
    <property type="match status" value="1"/>
</dbReference>
<feature type="region of interest" description="Disordered" evidence="2">
    <location>
        <begin position="1243"/>
        <end position="1291"/>
    </location>
</feature>
<feature type="region of interest" description="Disordered" evidence="2">
    <location>
        <begin position="1373"/>
        <end position="1424"/>
    </location>
</feature>
<name>A0A0K8VSH1_BACLA</name>
<feature type="compositionally biased region" description="Pro residues" evidence="2">
    <location>
        <begin position="1038"/>
        <end position="1051"/>
    </location>
</feature>
<feature type="region of interest" description="Disordered" evidence="2">
    <location>
        <begin position="1823"/>
        <end position="1875"/>
    </location>
</feature>
<dbReference type="Gene3D" id="1.10.150.50">
    <property type="entry name" value="Transcription Factor, Ets-1"/>
    <property type="match status" value="3"/>
</dbReference>
<sequence length="2781" mass="306942">MQINGTSSGPTMAASEPPEPPPRNPDRINASLHKLSESKNIKSLDSSIATINEKAINNNKPLKPILSLDHGNSAVVNTTSFSSSATTATPASNSKGATVTSATTAVTTSNISSVANLSSGSTTLQSTTPAAPLVYTKRAAAAAAAATPATTATATTVVDITPVVSTGDSVSPLSSNGSSSNQTLISPMTIDNQQHRLSFPNKNEVHAALMAQQQQQHLNGTNATTELFNGGVAGTAGSNALNANNANANLAATSVGAANHSNAINSTDSPTKLREENERLSAEIQRLRKLLENSPEGAVGGVDLSDSNSCGDAHSTDGSGSMPQQRVDRLEAELRSAKSQIMTLRIERKKLRADKSELLAQVKQLCASLQDKEQELRDFIRNFQDRVRETETNNAKLTGDRERERWQLLKQARDEAERSLSLAQQLNARDLQLQRLQDQLQEARRQLSGCLSDQESLLSFAPLTPPSAASAMINQMNATATANSAMRNDDSGRGNSNSLSAFSSSLSGGSGATAGDRNSCSNDSGLRNSSDRESTGGDLNFSDGTCENGPCITVDPDSISLVSSQNMYQYGTPKERSPTLSPLNSAAYSRSVEQLGSPVESDGPGAVARKFAPKTGTLSARNGRGGTWGSISRVFARSRNKNKALSADGTVELTPYLSDADYSWSPLSEEGYAEKLRLLRDAAQLPMERWRASQVLAWLEVALGMPQYSTRCAENVKSGKVLLELNDGELEAGLGLVHPMHRKKLRLAIEEQRRPELVRYPMITQLGHTWVASEWLPDIGLPQYADSFLHSLVDARMLDTLSKKELEKFLGVTRKFHQASIVHGIHVLRIVKYDRQTLAMRRVQSENVDTDPIVWTNQRFIRWARSIDLGEYAENLKDSGVHGGLVVLEPSFSGDTMATALGIPPSKNIIRRHLTTEFDALILPARATLGQGIRSGCGIVPITGPGGLQHYATTDRRSNGALRISAWKGSQSSLSKAFRFNTKSSRSGSSIGDRSSFGNSTSPTPSYSSSEGGGGIYATIGGHPPHSAPFYSTSTHHFPPPTTAPPPPPPSTQAQTNEISGDAASHTPYAPHYPYYYPYYPPPPPPAHNPYAYMQTPRAQTPNEFDSQNAYHDVNASAAYPAYVPPYPYPYPVAPSYSQSTPSNRASSVLPDIIVTPSTDDMPSQVILQHHIKIEKSEPPKRNDAVVIEEVTRSDNEMRPQELRREQREGSVIDMLSQRLVNMSKVVEHNLNMSKDVEKNYAGERDKEFSEKSPTDNAPPVPVGIVTLASETEVSSDSDSSSDEDSDATPKCVETHGLQAIKSVTNIQIYKNGNININEVDDEDDVTTADGESDIFDEEDNEEDVAEELELDEYIEENDDMDYDNLSVIYEEESEMEHSSDKPNTIIQRDGSNASDATTVERDDAVEQQIEENDNNDDAEEDSTSVTVRLPLKFSFNDENVATVEVGKSQIEERRHSISSEGKRSTGFAVAELQHDSDDEAGGAYEYDDDCEVSVTISLSGSSRSSSMERKPDGRRVSAAYPIEELPTPEPPSAASSNENVSVSLSLNARNKFMGQTMRDDVTNNIAMFKSMTHKETIREQVKQEIKEPYIGTKQINEASVMKEEPVAKESVTPVIPSDDLDFFATLRATKLQAQKMMETSANYWGKLKENEEQKKEEIKEEVVVATTEPEPEVDDIWADKSDDLPKPVPKLKLADAKEDFWSTFAAATRKTHEEEQAEDVIVEKLPVNTVMKKDEASAQAGCKVIFGDTIDIKDKVETVDESEEVDFWAEIEKSKEAKTTEKKTKLKTKSAYERKEMSEVMHTSTTMKVSTKVLPTALQADLYTPPPSEQVEEESSESEEDDSETDEKAAQYEKVNVSRKLSEPKAPVEEKEDEEDFWASVEKAKAAIGTPKQYSTYDKVEAPSAQTVVEEVDFWADIERNKNITITTNELSASNNVEALSVQEVVEEVDFWADIEKKTNITATTDELSTNNNVKASAVQEVVEEVDFWADIENNVNDRTTTKQVLTINNVETPLAQTVVEEGDFSANIKNNTEKIATTEPYSTTNNAVVPSTHSVVEEPNSETTQTPPHVYDPTLYPEEPREVDTDEEIDFWAEIEAKDQDTDDVNFYKSASFWANRERHNSVDETPYSKVLPKAFPANLPDEPTVNVGLWAALEAAKGEEPEYIDPAVEEEKALAVQFNEIPLEEETAYKAESVEDVNKSSSDIWEVASLHEPVVANVWAPPVETNELNKPYQDMEQWIHNNDNNENTEPLTEERIKVERVEETDEANVKRNNYRKAMAFFSTSIDDQKEVNAEKKSRKGRSSNRNSLVGTENASINKKESIENAVNNYYKETFEQSTARGKSVGLDSYCTENILQETINQTRGKSVGVEMTYNTLNTEVHTEPYNTEVCTERNKTPTNFEQTLPEVYVEPIIERKLLSNGLPDLGLKNEEVKISVRDRISAFEAGVVESPTTAKKTDDRKTHSLSVESCTPRGTLSRNSSQRSESEIEEDDSGVTDMNKPLSETDTESESFPELRKMSSYQRAATHSRLFKLLQDENDPLEDEKLSKELADEYHFKPSRRKIVHNVSITRRQNPKALADAETMTQRRERLSLPLRKNTSIDADNPSTPNSPASPIMGQPSNNTSVSDKLVNELVQSLLLKRDSSHLRQMPMEKLQAAAKRVLEEELDSLENTSVETTPALTPNDIKIDKSYAEYYDTWSHANGSSVDGMPPKAYRAMQDAQRRSPWSVRCPRVLSSKTINRDLARVTESPEIFARNSKSPDCLSQSREGSVSRWRKV</sequence>
<evidence type="ECO:0000259" key="3">
    <source>
        <dbReference type="PROSITE" id="PS50105"/>
    </source>
</evidence>
<dbReference type="InterPro" id="IPR013761">
    <property type="entry name" value="SAM/pointed_sf"/>
</dbReference>
<accession>A0A0K8VSH1</accession>
<dbReference type="OrthoDB" id="6107953at2759"/>
<dbReference type="SMART" id="SM00454">
    <property type="entry name" value="SAM"/>
    <property type="match status" value="3"/>
</dbReference>
<feature type="compositionally biased region" description="Basic and acidic residues" evidence="2">
    <location>
        <begin position="1774"/>
        <end position="1784"/>
    </location>
</feature>
<dbReference type="CDD" id="cd09570">
    <property type="entry name" value="SAM_kazrin_repeat3"/>
    <property type="match status" value="1"/>
</dbReference>
<feature type="domain" description="SAM" evidence="3">
    <location>
        <begin position="690"/>
        <end position="755"/>
    </location>
</feature>
<dbReference type="InterPro" id="IPR037616">
    <property type="entry name" value="Kazrin_SAM_rpt_3"/>
</dbReference>
<evidence type="ECO:0000256" key="2">
    <source>
        <dbReference type="SAM" id="MobiDB-lite"/>
    </source>
</evidence>
<feature type="compositionally biased region" description="Acidic residues" evidence="2">
    <location>
        <begin position="1406"/>
        <end position="1423"/>
    </location>
</feature>
<feature type="compositionally biased region" description="Basic and acidic residues" evidence="2">
    <location>
        <begin position="1861"/>
        <end position="1870"/>
    </location>
</feature>
<feature type="compositionally biased region" description="Acidic residues" evidence="2">
    <location>
        <begin position="1274"/>
        <end position="1287"/>
    </location>
</feature>
<dbReference type="InterPro" id="IPR037614">
    <property type="entry name" value="Kazrin"/>
</dbReference>
<keyword evidence="1" id="KW-0175">Coiled coil</keyword>
<dbReference type="EMBL" id="GDHF01010478">
    <property type="protein sequence ID" value="JAI41836.1"/>
    <property type="molecule type" value="Transcribed_RNA"/>
</dbReference>
<proteinExistence type="predicted"/>
<feature type="region of interest" description="Disordered" evidence="2">
    <location>
        <begin position="2453"/>
        <end position="2523"/>
    </location>
</feature>
<feature type="domain" description="SAM" evidence="3">
    <location>
        <begin position="773"/>
        <end position="831"/>
    </location>
</feature>
<feature type="compositionally biased region" description="Polar residues" evidence="2">
    <location>
        <begin position="1382"/>
        <end position="1398"/>
    </location>
</feature>